<evidence type="ECO:0000313" key="1">
    <source>
        <dbReference type="EMBL" id="EDS03972.1"/>
    </source>
</evidence>
<sequence length="41" mass="4740">MSFLHRILSTELCRRARIGFPQQYNLAAMTNSVVAALFWLI</sequence>
<dbReference type="Proteomes" id="UP000005819">
    <property type="component" value="Unassembled WGS sequence"/>
</dbReference>
<dbReference type="HOGENOM" id="CLU_3264717_0_0_10"/>
<evidence type="ECO:0000313" key="2">
    <source>
        <dbReference type="Proteomes" id="UP000005819"/>
    </source>
</evidence>
<dbReference type="EMBL" id="ABFK02000017">
    <property type="protein sequence ID" value="EDS03972.1"/>
    <property type="molecule type" value="Genomic_DNA"/>
</dbReference>
<dbReference type="AlphaFoldDB" id="B0MVF3"/>
<accession>B0MVF3</accession>
<keyword evidence="2" id="KW-1185">Reference proteome</keyword>
<protein>
    <submittedName>
        <fullName evidence="1">Uncharacterized protein</fullName>
    </submittedName>
</protein>
<name>B0MVF3_9BACT</name>
<gene>
    <name evidence="1" type="ORF">ALIPUT_01034</name>
</gene>
<comment type="caution">
    <text evidence="1">The sequence shown here is derived from an EMBL/GenBank/DDBJ whole genome shotgun (WGS) entry which is preliminary data.</text>
</comment>
<organism evidence="1 2">
    <name type="scientific">Alistipes putredinis DSM 17216</name>
    <dbReference type="NCBI Taxonomy" id="445970"/>
    <lineage>
        <taxon>Bacteria</taxon>
        <taxon>Pseudomonadati</taxon>
        <taxon>Bacteroidota</taxon>
        <taxon>Bacteroidia</taxon>
        <taxon>Bacteroidales</taxon>
        <taxon>Rikenellaceae</taxon>
        <taxon>Alistipes</taxon>
    </lineage>
</organism>
<proteinExistence type="predicted"/>
<reference evidence="1" key="1">
    <citation type="submission" date="2007-10" db="EMBL/GenBank/DDBJ databases">
        <authorList>
            <person name="Fulton L."/>
            <person name="Clifton S."/>
            <person name="Fulton B."/>
            <person name="Xu J."/>
            <person name="Minx P."/>
            <person name="Pepin K.H."/>
            <person name="Johnson M."/>
            <person name="Thiruvilangam P."/>
            <person name="Bhonagiri V."/>
            <person name="Nash W.E."/>
            <person name="Mardis E.R."/>
            <person name="Wilson R.K."/>
        </authorList>
    </citation>
    <scope>NUCLEOTIDE SEQUENCE [LARGE SCALE GENOMIC DNA]</scope>
    <source>
        <strain evidence="1">DSM 17216</strain>
    </source>
</reference>
<reference evidence="1" key="2">
    <citation type="submission" date="2013-09" db="EMBL/GenBank/DDBJ databases">
        <title>Draft genome sequence of Alistipes putredinis (DSM 17216).</title>
        <authorList>
            <person name="Sudarsanam P."/>
            <person name="Ley R."/>
            <person name="Guruge J."/>
            <person name="Turnbaugh P.J."/>
            <person name="Mahowald M."/>
            <person name="Liep D."/>
            <person name="Gordon J."/>
        </authorList>
    </citation>
    <scope>NUCLEOTIDE SEQUENCE</scope>
    <source>
        <strain evidence="1">DSM 17216</strain>
    </source>
</reference>